<evidence type="ECO:0000256" key="7">
    <source>
        <dbReference type="ARBA" id="ARBA00023136"/>
    </source>
</evidence>
<protein>
    <recommendedName>
        <fullName evidence="9">TRAP transporter small permease protein</fullName>
    </recommendedName>
</protein>
<dbReference type="InterPro" id="IPR007387">
    <property type="entry name" value="TRAP_DctQ"/>
</dbReference>
<sequence length="241" mass="26043">MSHAFDAASAASETHKVEEARIPGLLGVIDRTTRRLNHLILVLGGIALVAACLVLSYSVLIRYVLHEPTEWQDETAVFLIVGATFLSAAGVQAKRGHVAIEALTGLLSPAVNRMRLVLVDIVSLAFVAFFAWKSWSLFHEAWEDGQISQSTWGPPLWIPYLLMAAGMSLLSLQFVLQIAEAVLYGPRSAGWAKPKIGIGADVNRDMRDRPDLTPEGPDPLESTITPKAAPIRPVTTTGGKA</sequence>
<evidence type="ECO:0000256" key="10">
    <source>
        <dbReference type="SAM" id="MobiDB-lite"/>
    </source>
</evidence>
<keyword evidence="6 9" id="KW-1133">Transmembrane helix</keyword>
<reference evidence="12 13" key="1">
    <citation type="journal article" date="2016" name="Genome Announc.">
        <title>Complete Genome Sequence of Methylobacterium populi P-1M, Isolated from Pink-Pigmented Household Biofilm.</title>
        <authorList>
            <person name="Morohoshi T."/>
            <person name="Ikeda T."/>
        </authorList>
    </citation>
    <scope>NUCLEOTIDE SEQUENCE [LARGE SCALE GENOMIC DNA]</scope>
    <source>
        <strain evidence="12 13">P-1M</strain>
    </source>
</reference>
<keyword evidence="4 9" id="KW-0997">Cell inner membrane</keyword>
<dbReference type="EMBL" id="AP014809">
    <property type="protein sequence ID" value="BAU90024.1"/>
    <property type="molecule type" value="Genomic_DNA"/>
</dbReference>
<accession>A0A160PCB8</accession>
<gene>
    <name evidence="12" type="ORF">MPPM_1419</name>
</gene>
<comment type="similarity">
    <text evidence="8 9">Belongs to the TRAP transporter small permease family.</text>
</comment>
<evidence type="ECO:0000256" key="2">
    <source>
        <dbReference type="ARBA" id="ARBA00022448"/>
    </source>
</evidence>
<dbReference type="RefSeq" id="WP_096484428.1">
    <property type="nucleotide sequence ID" value="NZ_AP014809.1"/>
</dbReference>
<proteinExistence type="inferred from homology"/>
<evidence type="ECO:0000256" key="3">
    <source>
        <dbReference type="ARBA" id="ARBA00022475"/>
    </source>
</evidence>
<evidence type="ECO:0000256" key="9">
    <source>
        <dbReference type="RuleBase" id="RU369079"/>
    </source>
</evidence>
<dbReference type="Proteomes" id="UP000218288">
    <property type="component" value="Chromosome"/>
</dbReference>
<organism evidence="12 13">
    <name type="scientific">Methylorubrum populi</name>
    <dbReference type="NCBI Taxonomy" id="223967"/>
    <lineage>
        <taxon>Bacteria</taxon>
        <taxon>Pseudomonadati</taxon>
        <taxon>Pseudomonadota</taxon>
        <taxon>Alphaproteobacteria</taxon>
        <taxon>Hyphomicrobiales</taxon>
        <taxon>Methylobacteriaceae</taxon>
        <taxon>Methylorubrum</taxon>
    </lineage>
</organism>
<comment type="function">
    <text evidence="9">Part of the tripartite ATP-independent periplasmic (TRAP) transport system.</text>
</comment>
<feature type="transmembrane region" description="Helical" evidence="9">
    <location>
        <begin position="39"/>
        <end position="64"/>
    </location>
</feature>
<evidence type="ECO:0000256" key="5">
    <source>
        <dbReference type="ARBA" id="ARBA00022692"/>
    </source>
</evidence>
<feature type="transmembrane region" description="Helical" evidence="9">
    <location>
        <begin position="114"/>
        <end position="132"/>
    </location>
</feature>
<feature type="compositionally biased region" description="Basic and acidic residues" evidence="10">
    <location>
        <begin position="203"/>
        <end position="212"/>
    </location>
</feature>
<comment type="subunit">
    <text evidence="9">The complex comprises the extracytoplasmic solute receptor protein and the two transmembrane proteins.</text>
</comment>
<evidence type="ECO:0000259" key="11">
    <source>
        <dbReference type="Pfam" id="PF04290"/>
    </source>
</evidence>
<keyword evidence="3" id="KW-1003">Cell membrane</keyword>
<evidence type="ECO:0000256" key="1">
    <source>
        <dbReference type="ARBA" id="ARBA00004429"/>
    </source>
</evidence>
<dbReference type="PANTHER" id="PTHR35011:SF10">
    <property type="entry name" value="TRAP TRANSPORTER SMALL PERMEASE PROTEIN"/>
    <property type="match status" value="1"/>
</dbReference>
<evidence type="ECO:0000256" key="6">
    <source>
        <dbReference type="ARBA" id="ARBA00022989"/>
    </source>
</evidence>
<dbReference type="InterPro" id="IPR055348">
    <property type="entry name" value="DctQ"/>
</dbReference>
<dbReference type="GO" id="GO:0015740">
    <property type="term" value="P:C4-dicarboxylate transport"/>
    <property type="evidence" value="ECO:0007669"/>
    <property type="project" value="TreeGrafter"/>
</dbReference>
<dbReference type="GO" id="GO:0022857">
    <property type="term" value="F:transmembrane transporter activity"/>
    <property type="evidence" value="ECO:0007669"/>
    <property type="project" value="UniProtKB-UniRule"/>
</dbReference>
<evidence type="ECO:0000256" key="4">
    <source>
        <dbReference type="ARBA" id="ARBA00022519"/>
    </source>
</evidence>
<keyword evidence="2 9" id="KW-0813">Transport</keyword>
<dbReference type="AlphaFoldDB" id="A0A160PCB8"/>
<feature type="transmembrane region" description="Helical" evidence="9">
    <location>
        <begin position="157"/>
        <end position="179"/>
    </location>
</feature>
<dbReference type="PANTHER" id="PTHR35011">
    <property type="entry name" value="2,3-DIKETO-L-GULONATE TRAP TRANSPORTER SMALL PERMEASE PROTEIN YIAM"/>
    <property type="match status" value="1"/>
</dbReference>
<dbReference type="GO" id="GO:0005886">
    <property type="term" value="C:plasma membrane"/>
    <property type="evidence" value="ECO:0007669"/>
    <property type="project" value="UniProtKB-SubCell"/>
</dbReference>
<evidence type="ECO:0000313" key="12">
    <source>
        <dbReference type="EMBL" id="BAU90024.1"/>
    </source>
</evidence>
<evidence type="ECO:0000256" key="8">
    <source>
        <dbReference type="ARBA" id="ARBA00038436"/>
    </source>
</evidence>
<name>A0A160PCB8_9HYPH</name>
<keyword evidence="7 9" id="KW-0472">Membrane</keyword>
<dbReference type="Pfam" id="PF04290">
    <property type="entry name" value="DctQ"/>
    <property type="match status" value="1"/>
</dbReference>
<feature type="domain" description="Tripartite ATP-independent periplasmic transporters DctQ component" evidence="11">
    <location>
        <begin position="52"/>
        <end position="182"/>
    </location>
</feature>
<evidence type="ECO:0000313" key="13">
    <source>
        <dbReference type="Proteomes" id="UP000218288"/>
    </source>
</evidence>
<feature type="transmembrane region" description="Helical" evidence="9">
    <location>
        <begin position="76"/>
        <end position="93"/>
    </location>
</feature>
<comment type="subcellular location">
    <subcellularLocation>
        <location evidence="1 9">Cell inner membrane</location>
        <topology evidence="1 9">Multi-pass membrane protein</topology>
    </subcellularLocation>
</comment>
<feature type="region of interest" description="Disordered" evidence="10">
    <location>
        <begin position="203"/>
        <end position="241"/>
    </location>
</feature>
<keyword evidence="5 9" id="KW-0812">Transmembrane</keyword>
<dbReference type="OrthoDB" id="7159137at2"/>